<proteinExistence type="inferred from homology"/>
<dbReference type="PROSITE" id="PS50174">
    <property type="entry name" value="G_PATCH"/>
    <property type="match status" value="1"/>
</dbReference>
<dbReference type="GO" id="GO:0005681">
    <property type="term" value="C:spliceosomal complex"/>
    <property type="evidence" value="ECO:0007669"/>
    <property type="project" value="TreeGrafter"/>
</dbReference>
<dbReference type="InParanoid" id="A0A067M8H0"/>
<dbReference type="InterPro" id="IPR045166">
    <property type="entry name" value="Spp2-like"/>
</dbReference>
<keyword evidence="3" id="KW-0539">Nucleus</keyword>
<dbReference type="PANTHER" id="PTHR15818:SF2">
    <property type="entry name" value="G-PATCH DOMAIN AND KOW MOTIFS-CONTAINING PROTEIN"/>
    <property type="match status" value="1"/>
</dbReference>
<keyword evidence="7" id="KW-1185">Reference proteome</keyword>
<feature type="compositionally biased region" description="Low complexity" evidence="4">
    <location>
        <begin position="13"/>
        <end position="24"/>
    </location>
</feature>
<dbReference type="STRING" id="930990.A0A067M8H0"/>
<accession>A0A067M8H0</accession>
<name>A0A067M8H0_BOTB1</name>
<dbReference type="InterPro" id="IPR026822">
    <property type="entry name" value="Spp2/MOS2_G-patch"/>
</dbReference>
<gene>
    <name evidence="6" type="ORF">BOTBODRAFT_180321</name>
</gene>
<evidence type="ECO:0000313" key="7">
    <source>
        <dbReference type="Proteomes" id="UP000027195"/>
    </source>
</evidence>
<dbReference type="PANTHER" id="PTHR15818">
    <property type="entry name" value="G PATCH AND KOW-CONTAINING"/>
    <property type="match status" value="1"/>
</dbReference>
<evidence type="ECO:0000256" key="3">
    <source>
        <dbReference type="ARBA" id="ARBA00023242"/>
    </source>
</evidence>
<dbReference type="OrthoDB" id="5577072at2759"/>
<evidence type="ECO:0000256" key="4">
    <source>
        <dbReference type="SAM" id="MobiDB-lite"/>
    </source>
</evidence>
<protein>
    <recommendedName>
        <fullName evidence="5">G-patch domain-containing protein</fullName>
    </recommendedName>
</protein>
<evidence type="ECO:0000256" key="1">
    <source>
        <dbReference type="ARBA" id="ARBA00004123"/>
    </source>
</evidence>
<dbReference type="HOGENOM" id="CLU_045413_1_0_1"/>
<dbReference type="GO" id="GO:0003676">
    <property type="term" value="F:nucleic acid binding"/>
    <property type="evidence" value="ECO:0007669"/>
    <property type="project" value="InterPro"/>
</dbReference>
<evidence type="ECO:0000256" key="2">
    <source>
        <dbReference type="ARBA" id="ARBA00008576"/>
    </source>
</evidence>
<comment type="subcellular location">
    <subcellularLocation>
        <location evidence="1">Nucleus</location>
    </subcellularLocation>
</comment>
<evidence type="ECO:0000259" key="5">
    <source>
        <dbReference type="PROSITE" id="PS50174"/>
    </source>
</evidence>
<feature type="domain" description="G-patch" evidence="5">
    <location>
        <begin position="239"/>
        <end position="285"/>
    </location>
</feature>
<comment type="similarity">
    <text evidence="2">Belongs to the SPP2 family.</text>
</comment>
<dbReference type="InterPro" id="IPR000467">
    <property type="entry name" value="G_patch_dom"/>
</dbReference>
<evidence type="ECO:0000313" key="6">
    <source>
        <dbReference type="EMBL" id="KDQ07861.1"/>
    </source>
</evidence>
<feature type="compositionally biased region" description="Acidic residues" evidence="4">
    <location>
        <begin position="58"/>
        <end position="70"/>
    </location>
</feature>
<dbReference type="EMBL" id="KL198099">
    <property type="protein sequence ID" value="KDQ07861.1"/>
    <property type="molecule type" value="Genomic_DNA"/>
</dbReference>
<dbReference type="Proteomes" id="UP000027195">
    <property type="component" value="Unassembled WGS sequence"/>
</dbReference>
<sequence length="353" mass="37835">MSLRPVSFTVRRPSPLSQSSTPASSAPPTPSIGAHTPLNPSPLSSNQRNFVPHRLADDDSDQEEGTEDELVTGFDELGVQRVNKRAPTGPLVIPALKNRDWREIARARKGVSYVPESAKATTGADGSQGGLGTRDTINSGPTVAGLQKIKREIKEEPSDTVIHEESEAMVDVKVESEAMDVEETLEQQALRALLSGDDATSIPKIDVIRPAVTETDAYLQDVETRPDSATLDDYERVPVEQFGAALLRGMGWKEGMAASRTRTGPVEPYLPAMRPALLGIGAKERVKEEVPGANGKKGGSNRPDKRYMPVLKKAKDSDGGSVAFELAQSIPLSLTAAFVSLFTSCLTLALPTP</sequence>
<dbReference type="FunCoup" id="A0A067M8H0">
    <property type="interactions" value="51"/>
</dbReference>
<dbReference type="GO" id="GO:0000398">
    <property type="term" value="P:mRNA splicing, via spliceosome"/>
    <property type="evidence" value="ECO:0007669"/>
    <property type="project" value="InterPro"/>
</dbReference>
<feature type="region of interest" description="Disordered" evidence="4">
    <location>
        <begin position="118"/>
        <end position="144"/>
    </location>
</feature>
<organism evidence="6 7">
    <name type="scientific">Botryobasidium botryosum (strain FD-172 SS1)</name>
    <dbReference type="NCBI Taxonomy" id="930990"/>
    <lineage>
        <taxon>Eukaryota</taxon>
        <taxon>Fungi</taxon>
        <taxon>Dikarya</taxon>
        <taxon>Basidiomycota</taxon>
        <taxon>Agaricomycotina</taxon>
        <taxon>Agaricomycetes</taxon>
        <taxon>Cantharellales</taxon>
        <taxon>Botryobasidiaceae</taxon>
        <taxon>Botryobasidium</taxon>
    </lineage>
</organism>
<dbReference type="Pfam" id="PF12656">
    <property type="entry name" value="G-patch_2"/>
    <property type="match status" value="1"/>
</dbReference>
<feature type="region of interest" description="Disordered" evidence="4">
    <location>
        <begin position="1"/>
        <end position="73"/>
    </location>
</feature>
<dbReference type="AlphaFoldDB" id="A0A067M8H0"/>
<reference evidence="7" key="1">
    <citation type="journal article" date="2014" name="Proc. Natl. Acad. Sci. U.S.A.">
        <title>Extensive sampling of basidiomycete genomes demonstrates inadequacy of the white-rot/brown-rot paradigm for wood decay fungi.</title>
        <authorList>
            <person name="Riley R."/>
            <person name="Salamov A.A."/>
            <person name="Brown D.W."/>
            <person name="Nagy L.G."/>
            <person name="Floudas D."/>
            <person name="Held B.W."/>
            <person name="Levasseur A."/>
            <person name="Lombard V."/>
            <person name="Morin E."/>
            <person name="Otillar R."/>
            <person name="Lindquist E.A."/>
            <person name="Sun H."/>
            <person name="LaButti K.M."/>
            <person name="Schmutz J."/>
            <person name="Jabbour D."/>
            <person name="Luo H."/>
            <person name="Baker S.E."/>
            <person name="Pisabarro A.G."/>
            <person name="Walton J.D."/>
            <person name="Blanchette R.A."/>
            <person name="Henrissat B."/>
            <person name="Martin F."/>
            <person name="Cullen D."/>
            <person name="Hibbett D.S."/>
            <person name="Grigoriev I.V."/>
        </authorList>
    </citation>
    <scope>NUCLEOTIDE SEQUENCE [LARGE SCALE GENOMIC DNA]</scope>
    <source>
        <strain evidence="7">FD-172 SS1</strain>
    </source>
</reference>